<dbReference type="Proteomes" id="UP000324176">
    <property type="component" value="Unassembled WGS sequence"/>
</dbReference>
<reference evidence="3 4" key="1">
    <citation type="submission" date="2019-07" db="EMBL/GenBank/DDBJ databases">
        <title>Active sludge and wastewater microbial communities from Klosterneuburg, Austria.</title>
        <authorList>
            <person name="Wagner M."/>
        </authorList>
    </citation>
    <scope>NUCLEOTIDE SEQUENCE [LARGE SCALE GENOMIC DNA]</scope>
    <source>
        <strain evidence="3 4">Nm2</strain>
    </source>
</reference>
<dbReference type="GO" id="GO:0004601">
    <property type="term" value="F:peroxidase activity"/>
    <property type="evidence" value="ECO:0007669"/>
    <property type="project" value="UniProtKB-KW"/>
</dbReference>
<keyword evidence="3" id="KW-0575">Peroxidase</keyword>
<feature type="signal peptide" evidence="1">
    <location>
        <begin position="1"/>
        <end position="29"/>
    </location>
</feature>
<evidence type="ECO:0000256" key="1">
    <source>
        <dbReference type="SAM" id="SignalP"/>
    </source>
</evidence>
<dbReference type="RefSeq" id="WP_222863498.1">
    <property type="nucleotide sequence ID" value="NZ_VNHT01000034.1"/>
</dbReference>
<feature type="chain" id="PRO_5023128300" evidence="1">
    <location>
        <begin position="30"/>
        <end position="125"/>
    </location>
</feature>
<dbReference type="EMBL" id="VNHT01000034">
    <property type="protein sequence ID" value="TYP86074.1"/>
    <property type="molecule type" value="Genomic_DNA"/>
</dbReference>
<feature type="non-terminal residue" evidence="3">
    <location>
        <position position="125"/>
    </location>
</feature>
<proteinExistence type="predicted"/>
<dbReference type="GO" id="GO:0009055">
    <property type="term" value="F:electron transfer activity"/>
    <property type="evidence" value="ECO:0007669"/>
    <property type="project" value="InterPro"/>
</dbReference>
<dbReference type="GO" id="GO:0020037">
    <property type="term" value="F:heme binding"/>
    <property type="evidence" value="ECO:0007669"/>
    <property type="project" value="InterPro"/>
</dbReference>
<accession>A0A5D3YAR9</accession>
<evidence type="ECO:0000313" key="3">
    <source>
        <dbReference type="EMBL" id="TYP86074.1"/>
    </source>
</evidence>
<evidence type="ECO:0000259" key="2">
    <source>
        <dbReference type="Pfam" id="PF03150"/>
    </source>
</evidence>
<evidence type="ECO:0000313" key="4">
    <source>
        <dbReference type="Proteomes" id="UP000324176"/>
    </source>
</evidence>
<name>A0A5D3YAR9_9PROT</name>
<dbReference type="SUPFAM" id="SSF46626">
    <property type="entry name" value="Cytochrome c"/>
    <property type="match status" value="1"/>
</dbReference>
<dbReference type="InterPro" id="IPR004852">
    <property type="entry name" value="Di-haem_cyt_c_peroxidsae"/>
</dbReference>
<dbReference type="InterPro" id="IPR036909">
    <property type="entry name" value="Cyt_c-like_dom_sf"/>
</dbReference>
<protein>
    <submittedName>
        <fullName evidence="3">Di-heme cytochrome c peroxidase</fullName>
    </submittedName>
</protein>
<organism evidence="3 4">
    <name type="scientific">Nitrosomonas communis</name>
    <dbReference type="NCBI Taxonomy" id="44574"/>
    <lineage>
        <taxon>Bacteria</taxon>
        <taxon>Pseudomonadati</taxon>
        <taxon>Pseudomonadota</taxon>
        <taxon>Betaproteobacteria</taxon>
        <taxon>Nitrosomonadales</taxon>
        <taxon>Nitrosomonadaceae</taxon>
        <taxon>Nitrosomonas</taxon>
    </lineage>
</organism>
<dbReference type="Pfam" id="PF03150">
    <property type="entry name" value="CCP_MauG"/>
    <property type="match status" value="1"/>
</dbReference>
<keyword evidence="1" id="KW-0732">Signal</keyword>
<keyword evidence="3" id="KW-0560">Oxidoreductase</keyword>
<dbReference type="Gene3D" id="1.10.760.10">
    <property type="entry name" value="Cytochrome c-like domain"/>
    <property type="match status" value="1"/>
</dbReference>
<gene>
    <name evidence="3" type="ORF">BCL69_103432</name>
</gene>
<dbReference type="AlphaFoldDB" id="A0A5D3YAR9"/>
<sequence>MIIKKKQNSLIVASAVAFPLFFSSLSANAVNLDALRQLGEQVFWDKISNPPRMACVTCHDPRAGWTGPHSQTNLTQVAITGANPHTIGNRKPPASAYASFIPPFQEGVVGPPSGVLGGAFWDGRA</sequence>
<feature type="domain" description="Di-haem cytochrome c peroxidase" evidence="2">
    <location>
        <begin position="36"/>
        <end position="125"/>
    </location>
</feature>
<comment type="caution">
    <text evidence="3">The sequence shown here is derived from an EMBL/GenBank/DDBJ whole genome shotgun (WGS) entry which is preliminary data.</text>
</comment>